<evidence type="ECO:0000256" key="4">
    <source>
        <dbReference type="ARBA" id="ARBA00022777"/>
    </source>
</evidence>
<dbReference type="PANTHER" id="PTHR24351">
    <property type="entry name" value="RIBOSOMAL PROTEIN S6 KINASE"/>
    <property type="match status" value="1"/>
</dbReference>
<evidence type="ECO:0000256" key="5">
    <source>
        <dbReference type="ARBA" id="ARBA00022840"/>
    </source>
</evidence>
<dbReference type="EMBL" id="JARBHB010000002">
    <property type="protein sequence ID" value="KAJ8893754.1"/>
    <property type="molecule type" value="Genomic_DNA"/>
</dbReference>
<evidence type="ECO:0000259" key="6">
    <source>
        <dbReference type="PROSITE" id="PS50011"/>
    </source>
</evidence>
<evidence type="ECO:0000256" key="3">
    <source>
        <dbReference type="ARBA" id="ARBA00022741"/>
    </source>
</evidence>
<organism evidence="7 8">
    <name type="scientific">Dryococelus australis</name>
    <dbReference type="NCBI Taxonomy" id="614101"/>
    <lineage>
        <taxon>Eukaryota</taxon>
        <taxon>Metazoa</taxon>
        <taxon>Ecdysozoa</taxon>
        <taxon>Arthropoda</taxon>
        <taxon>Hexapoda</taxon>
        <taxon>Insecta</taxon>
        <taxon>Pterygota</taxon>
        <taxon>Neoptera</taxon>
        <taxon>Polyneoptera</taxon>
        <taxon>Phasmatodea</taxon>
        <taxon>Verophasmatodea</taxon>
        <taxon>Anareolatae</taxon>
        <taxon>Phasmatidae</taxon>
        <taxon>Eurycanthinae</taxon>
        <taxon>Dryococelus</taxon>
    </lineage>
</organism>
<dbReference type="PROSITE" id="PS50011">
    <property type="entry name" value="PROTEIN_KINASE_DOM"/>
    <property type="match status" value="1"/>
</dbReference>
<keyword evidence="8" id="KW-1185">Reference proteome</keyword>
<evidence type="ECO:0000313" key="7">
    <source>
        <dbReference type="EMBL" id="KAJ8893754.1"/>
    </source>
</evidence>
<gene>
    <name evidence="7" type="ORF">PR048_006354</name>
</gene>
<evidence type="ECO:0000313" key="8">
    <source>
        <dbReference type="Proteomes" id="UP001159363"/>
    </source>
</evidence>
<keyword evidence="4" id="KW-0418">Kinase</keyword>
<dbReference type="Gene3D" id="1.10.510.10">
    <property type="entry name" value="Transferase(Phosphotransferase) domain 1"/>
    <property type="match status" value="1"/>
</dbReference>
<protein>
    <recommendedName>
        <fullName evidence="6">Protein kinase domain-containing protein</fullName>
    </recommendedName>
</protein>
<dbReference type="InterPro" id="IPR011009">
    <property type="entry name" value="Kinase-like_dom_sf"/>
</dbReference>
<keyword evidence="1" id="KW-0723">Serine/threonine-protein kinase</keyword>
<dbReference type="SUPFAM" id="SSF56112">
    <property type="entry name" value="Protein kinase-like (PK-like)"/>
    <property type="match status" value="1"/>
</dbReference>
<name>A0ABQ9IBZ6_9NEOP</name>
<dbReference type="InterPro" id="IPR000719">
    <property type="entry name" value="Prot_kinase_dom"/>
</dbReference>
<keyword evidence="5" id="KW-0067">ATP-binding</keyword>
<feature type="domain" description="Protein kinase" evidence="6">
    <location>
        <begin position="1"/>
        <end position="156"/>
    </location>
</feature>
<dbReference type="Pfam" id="PF00069">
    <property type="entry name" value="Pkinase"/>
    <property type="match status" value="1"/>
</dbReference>
<keyword evidence="2" id="KW-0808">Transferase</keyword>
<accession>A0ABQ9IBZ6</accession>
<proteinExistence type="predicted"/>
<dbReference type="Proteomes" id="UP001159363">
    <property type="component" value="Chromosome 2"/>
</dbReference>
<dbReference type="Gene3D" id="3.30.200.20">
    <property type="entry name" value="Phosphorylase Kinase, domain 1"/>
    <property type="match status" value="1"/>
</dbReference>
<keyword evidence="3" id="KW-0547">Nucleotide-binding</keyword>
<reference evidence="7 8" key="1">
    <citation type="submission" date="2023-02" db="EMBL/GenBank/DDBJ databases">
        <title>LHISI_Scaffold_Assembly.</title>
        <authorList>
            <person name="Stuart O.P."/>
            <person name="Cleave R."/>
            <person name="Magrath M.J.L."/>
            <person name="Mikheyev A.S."/>
        </authorList>
    </citation>
    <scope>NUCLEOTIDE SEQUENCE [LARGE SCALE GENOMIC DNA]</scope>
    <source>
        <strain evidence="7">Daus_M_001</strain>
        <tissue evidence="7">Leg muscle</tissue>
    </source>
</reference>
<evidence type="ECO:0000256" key="2">
    <source>
        <dbReference type="ARBA" id="ARBA00022679"/>
    </source>
</evidence>
<evidence type="ECO:0000256" key="1">
    <source>
        <dbReference type="ARBA" id="ARBA00022527"/>
    </source>
</evidence>
<sequence>MIGRAGRGHYGTVHVLIKQGGEDDGTTYAMKDQPAKTDAAETELRTLQDVTGVPYQNQLHYAFESNGQLSTVVEYSRYGTVGDRTRDRKFGVSVGVVRMCMAELLVAVLELYRAGYVHGGVHVENILVVSGGHIGLADYGKAESVDKGKNCRNHWD</sequence>
<comment type="caution">
    <text evidence="7">The sequence shown here is derived from an EMBL/GenBank/DDBJ whole genome shotgun (WGS) entry which is preliminary data.</text>
</comment>